<evidence type="ECO:0000256" key="1">
    <source>
        <dbReference type="SAM" id="MobiDB-lite"/>
    </source>
</evidence>
<proteinExistence type="predicted"/>
<dbReference type="EMBL" id="CAJOBA010068407">
    <property type="protein sequence ID" value="CAF4377212.1"/>
    <property type="molecule type" value="Genomic_DNA"/>
</dbReference>
<accession>A0A8S2V6N7</accession>
<feature type="region of interest" description="Disordered" evidence="1">
    <location>
        <begin position="37"/>
        <end position="59"/>
    </location>
</feature>
<feature type="non-terminal residue" evidence="3">
    <location>
        <position position="106"/>
    </location>
</feature>
<evidence type="ECO:0000313" key="2">
    <source>
        <dbReference type="EMBL" id="CAF1578719.1"/>
    </source>
</evidence>
<dbReference type="AlphaFoldDB" id="A0A8S2V6N7"/>
<organism evidence="3 4">
    <name type="scientific">Didymodactylos carnosus</name>
    <dbReference type="NCBI Taxonomy" id="1234261"/>
    <lineage>
        <taxon>Eukaryota</taxon>
        <taxon>Metazoa</taxon>
        <taxon>Spiralia</taxon>
        <taxon>Gnathifera</taxon>
        <taxon>Rotifera</taxon>
        <taxon>Eurotatoria</taxon>
        <taxon>Bdelloidea</taxon>
        <taxon>Philodinida</taxon>
        <taxon>Philodinidae</taxon>
        <taxon>Didymodactylos</taxon>
    </lineage>
</organism>
<comment type="caution">
    <text evidence="3">The sequence shown here is derived from an EMBL/GenBank/DDBJ whole genome shotgun (WGS) entry which is preliminary data.</text>
</comment>
<sequence>MTYRAKHSIHVREIKTAHVCLQALFASPSGYSNRQFSPLSLTAPPPAGTPLTKSSVPETYPTKLSKKVDECIEKLRSNDRRTLDTGSNNIAAEGAKAIAEALKKYK</sequence>
<reference evidence="3" key="1">
    <citation type="submission" date="2021-02" db="EMBL/GenBank/DDBJ databases">
        <authorList>
            <person name="Nowell W R."/>
        </authorList>
    </citation>
    <scope>NUCLEOTIDE SEQUENCE</scope>
</reference>
<dbReference type="Proteomes" id="UP000677228">
    <property type="component" value="Unassembled WGS sequence"/>
</dbReference>
<evidence type="ECO:0000313" key="3">
    <source>
        <dbReference type="EMBL" id="CAF4377212.1"/>
    </source>
</evidence>
<evidence type="ECO:0000313" key="4">
    <source>
        <dbReference type="Proteomes" id="UP000682733"/>
    </source>
</evidence>
<name>A0A8S2V6N7_9BILA</name>
<dbReference type="EMBL" id="CAJNOK010045406">
    <property type="protein sequence ID" value="CAF1578719.1"/>
    <property type="molecule type" value="Genomic_DNA"/>
</dbReference>
<gene>
    <name evidence="2" type="ORF">OVA965_LOCUS40840</name>
    <name evidence="3" type="ORF">TMI583_LOCUS42350</name>
</gene>
<protein>
    <submittedName>
        <fullName evidence="3">Uncharacterized protein</fullName>
    </submittedName>
</protein>
<dbReference type="Proteomes" id="UP000682733">
    <property type="component" value="Unassembled WGS sequence"/>
</dbReference>